<evidence type="ECO:0000256" key="7">
    <source>
        <dbReference type="SAM" id="MobiDB-lite"/>
    </source>
</evidence>
<feature type="compositionally biased region" description="Acidic residues" evidence="7">
    <location>
        <begin position="379"/>
        <end position="409"/>
    </location>
</feature>
<accession>A0AA35LAN1</accession>
<dbReference type="GO" id="GO:0060271">
    <property type="term" value="P:cilium assembly"/>
    <property type="evidence" value="ECO:0007669"/>
    <property type="project" value="TreeGrafter"/>
</dbReference>
<keyword evidence="6" id="KW-0966">Cell projection</keyword>
<dbReference type="EMBL" id="OX395139">
    <property type="protein sequence ID" value="CAI5792268.1"/>
    <property type="molecule type" value="Genomic_DNA"/>
</dbReference>
<feature type="region of interest" description="Disordered" evidence="7">
    <location>
        <begin position="372"/>
        <end position="433"/>
    </location>
</feature>
<evidence type="ECO:0000313" key="8">
    <source>
        <dbReference type="EMBL" id="CAI5792268.1"/>
    </source>
</evidence>
<keyword evidence="9" id="KW-1185">Reference proteome</keyword>
<gene>
    <name evidence="8" type="ORF">PODLI_1B028639</name>
</gene>
<dbReference type="PANTHER" id="PTHR21547:SF0">
    <property type="entry name" value="CLUSTERIN-ASSOCIATED PROTEIN 1"/>
    <property type="match status" value="1"/>
</dbReference>
<keyword evidence="4" id="KW-0175">Coiled coil</keyword>
<evidence type="ECO:0008006" key="10">
    <source>
        <dbReference type="Google" id="ProtNLM"/>
    </source>
</evidence>
<evidence type="ECO:0000313" key="9">
    <source>
        <dbReference type="Proteomes" id="UP001178461"/>
    </source>
</evidence>
<evidence type="ECO:0000256" key="3">
    <source>
        <dbReference type="ARBA" id="ARBA00022794"/>
    </source>
</evidence>
<evidence type="ECO:0000256" key="6">
    <source>
        <dbReference type="ARBA" id="ARBA00023273"/>
    </source>
</evidence>
<name>A0AA35LAN1_9SAUR</name>
<dbReference type="GO" id="GO:0030992">
    <property type="term" value="C:intraciliary transport particle B"/>
    <property type="evidence" value="ECO:0007669"/>
    <property type="project" value="TreeGrafter"/>
</dbReference>
<dbReference type="InterPro" id="IPR019366">
    <property type="entry name" value="Clusterin-associated_protein-1"/>
</dbReference>
<keyword evidence="3" id="KW-0970">Cilium biogenesis/degradation</keyword>
<dbReference type="AlphaFoldDB" id="A0AA35LAN1"/>
<reference evidence="8" key="1">
    <citation type="submission" date="2022-12" db="EMBL/GenBank/DDBJ databases">
        <authorList>
            <person name="Alioto T."/>
            <person name="Alioto T."/>
            <person name="Gomez Garrido J."/>
        </authorList>
    </citation>
    <scope>NUCLEOTIDE SEQUENCE</scope>
</reference>
<dbReference type="GO" id="GO:0005929">
    <property type="term" value="C:cilium"/>
    <property type="evidence" value="ECO:0007669"/>
    <property type="project" value="UniProtKB-SubCell"/>
</dbReference>
<dbReference type="PANTHER" id="PTHR21547">
    <property type="entry name" value="CLUSTERIN ASSOCIATED PROTEIN 1"/>
    <property type="match status" value="1"/>
</dbReference>
<organism evidence="8 9">
    <name type="scientific">Podarcis lilfordi</name>
    <name type="common">Lilford's wall lizard</name>
    <dbReference type="NCBI Taxonomy" id="74358"/>
    <lineage>
        <taxon>Eukaryota</taxon>
        <taxon>Metazoa</taxon>
        <taxon>Chordata</taxon>
        <taxon>Craniata</taxon>
        <taxon>Vertebrata</taxon>
        <taxon>Euteleostomi</taxon>
        <taxon>Lepidosauria</taxon>
        <taxon>Squamata</taxon>
        <taxon>Bifurcata</taxon>
        <taxon>Unidentata</taxon>
        <taxon>Episquamata</taxon>
        <taxon>Laterata</taxon>
        <taxon>Lacertibaenia</taxon>
        <taxon>Lacertidae</taxon>
        <taxon>Podarcis</taxon>
    </lineage>
</organism>
<proteinExistence type="inferred from homology"/>
<keyword evidence="5" id="KW-0969">Cilium</keyword>
<comment type="subcellular location">
    <subcellularLocation>
        <location evidence="1">Cell projection</location>
        <location evidence="1">Cilium</location>
    </subcellularLocation>
</comment>
<evidence type="ECO:0000256" key="1">
    <source>
        <dbReference type="ARBA" id="ARBA00004138"/>
    </source>
</evidence>
<evidence type="ECO:0000256" key="4">
    <source>
        <dbReference type="ARBA" id="ARBA00023054"/>
    </source>
</evidence>
<protein>
    <recommendedName>
        <fullName evidence="10">Clusterin associated protein 1</fullName>
    </recommendedName>
</protein>
<evidence type="ECO:0000256" key="5">
    <source>
        <dbReference type="ARBA" id="ARBA00023069"/>
    </source>
</evidence>
<dbReference type="GO" id="GO:0005815">
    <property type="term" value="C:microtubule organizing center"/>
    <property type="evidence" value="ECO:0007669"/>
    <property type="project" value="TreeGrafter"/>
</dbReference>
<evidence type="ECO:0000256" key="2">
    <source>
        <dbReference type="ARBA" id="ARBA00008340"/>
    </source>
</evidence>
<comment type="similarity">
    <text evidence="2">Belongs to the CLUAP1 family.</text>
</comment>
<sequence length="433" mass="49693">MSFRDLRNFTEMMRALGYPRLISMENFRTPNFMLVSEILIWLVKRYEPQTDIPSDVDTEQDRVFFIKAVAQFMATKAHIKLNTKKLYQADGYAVKELLKITSVLYNAMKTKGMEATAVGEEDTSKFKFDLGSKISDLKTARQLASEITSKGASLFDLLGKEVELRNSSAKILELSFSYLSDPRIKTVKVNLMQLLEKMEQTEEFSASYNNNNSNSNSNSNNNNNSLHRIYKKLHFSHPAPERFSRLGNSRLHVVCLCFMPDQYTTIKIEIQTSCQQHQHRLPFFELSKNFGRQRKIGKQAFKGVVFTLVLWAAKMKGGEGAPGRQREEEAELWWLCRRQEEEADSSPEELLSMELSCGMALTMAWRPNKRIVGTMQGGDTEDDEDTEDSEIDLDDDDDDDDDDLEDDSMDLSPNKASRRVRKPEPLEESDNDF</sequence>
<dbReference type="Proteomes" id="UP001178461">
    <property type="component" value="Chromosome 14"/>
</dbReference>
<dbReference type="Pfam" id="PF10234">
    <property type="entry name" value="Cluap1"/>
    <property type="match status" value="1"/>
</dbReference>